<accession>A0A413H7J1</accession>
<keyword evidence="1" id="KW-0472">Membrane</keyword>
<feature type="transmembrane region" description="Helical" evidence="1">
    <location>
        <begin position="12"/>
        <end position="32"/>
    </location>
</feature>
<dbReference type="RefSeq" id="WP_147347643.1">
    <property type="nucleotide sequence ID" value="NZ_CABMFG010000008.1"/>
</dbReference>
<evidence type="ECO:0000259" key="2">
    <source>
        <dbReference type="Pfam" id="PF26566"/>
    </source>
</evidence>
<dbReference type="AlphaFoldDB" id="A0A413H7J1"/>
<dbReference type="InterPro" id="IPR058916">
    <property type="entry name" value="PH_40"/>
</dbReference>
<keyword evidence="1" id="KW-1133">Transmembrane helix</keyword>
<gene>
    <name evidence="3" type="ORF">DXA68_06670</name>
</gene>
<feature type="domain" description="PH" evidence="2">
    <location>
        <begin position="10"/>
        <end position="128"/>
    </location>
</feature>
<comment type="caution">
    <text evidence="3">The sequence shown here is derived from an EMBL/GenBank/DDBJ whole genome shotgun (WGS) entry which is preliminary data.</text>
</comment>
<feature type="transmembrane region" description="Helical" evidence="1">
    <location>
        <begin position="38"/>
        <end position="56"/>
    </location>
</feature>
<evidence type="ECO:0000256" key="1">
    <source>
        <dbReference type="SAM" id="Phobius"/>
    </source>
</evidence>
<organism evidence="3 4">
    <name type="scientific">Bacteroides stercorirosoris</name>
    <dbReference type="NCBI Taxonomy" id="871324"/>
    <lineage>
        <taxon>Bacteria</taxon>
        <taxon>Pseudomonadati</taxon>
        <taxon>Bacteroidota</taxon>
        <taxon>Bacteroidia</taxon>
        <taxon>Bacteroidales</taxon>
        <taxon>Bacteroidaceae</taxon>
        <taxon>Bacteroides</taxon>
    </lineage>
</organism>
<protein>
    <recommendedName>
        <fullName evidence="2">PH domain-containing protein</fullName>
    </recommendedName>
</protein>
<dbReference type="EMBL" id="QSCF01000008">
    <property type="protein sequence ID" value="RGX79613.1"/>
    <property type="molecule type" value="Genomic_DNA"/>
</dbReference>
<dbReference type="Pfam" id="PF26566">
    <property type="entry name" value="PH_40"/>
    <property type="match status" value="1"/>
</dbReference>
<dbReference type="Proteomes" id="UP000286075">
    <property type="component" value="Unassembled WGS sequence"/>
</dbReference>
<name>A0A413H7J1_9BACE</name>
<proteinExistence type="predicted"/>
<feature type="non-terminal residue" evidence="3">
    <location>
        <position position="152"/>
    </location>
</feature>
<evidence type="ECO:0000313" key="3">
    <source>
        <dbReference type="EMBL" id="RGX79613.1"/>
    </source>
</evidence>
<reference evidence="3 4" key="1">
    <citation type="submission" date="2018-08" db="EMBL/GenBank/DDBJ databases">
        <title>A genome reference for cultivated species of the human gut microbiota.</title>
        <authorList>
            <person name="Zou Y."/>
            <person name="Xue W."/>
            <person name="Luo G."/>
        </authorList>
    </citation>
    <scope>NUCLEOTIDE SEQUENCE [LARGE SCALE GENOMIC DNA]</scope>
    <source>
        <strain evidence="3 4">OF03-9BH</strain>
    </source>
</reference>
<evidence type="ECO:0000313" key="4">
    <source>
        <dbReference type="Proteomes" id="UP000286075"/>
    </source>
</evidence>
<keyword evidence="1" id="KW-0812">Transmembrane</keyword>
<sequence>MKTYKTHLIRILFSPTTWIFIIWLHLPVLWGWIWTDNIYWLMFHIPTGIGGAITYFEKTYRFYLYDRNTQLRVDWKNKQMEYSKDDKSALFTFNDIKQIVSMKRILPPFFYCIMLKNGDRFYISTLILPGLKKELRKYEKHIDKTLFFNHDR</sequence>